<dbReference type="CDD" id="cd00610">
    <property type="entry name" value="OAT_like"/>
    <property type="match status" value="1"/>
</dbReference>
<dbReference type="Gene3D" id="3.40.640.10">
    <property type="entry name" value="Type I PLP-dependent aspartate aminotransferase-like (Major domain)"/>
    <property type="match status" value="1"/>
</dbReference>
<comment type="similarity">
    <text evidence="2 4">Belongs to the class-III pyridoxal-phosphate-dependent aminotransferase family.</text>
</comment>
<evidence type="ECO:0000256" key="2">
    <source>
        <dbReference type="ARBA" id="ARBA00008954"/>
    </source>
</evidence>
<comment type="cofactor">
    <cofactor evidence="1">
        <name>pyridoxal 5'-phosphate</name>
        <dbReference type="ChEBI" id="CHEBI:597326"/>
    </cofactor>
</comment>
<dbReference type="Proteomes" id="UP000232163">
    <property type="component" value="Unassembled WGS sequence"/>
</dbReference>
<gene>
    <name evidence="5" type="ORF">B5P45_11720</name>
</gene>
<dbReference type="Pfam" id="PF00202">
    <property type="entry name" value="Aminotran_3"/>
    <property type="match status" value="1"/>
</dbReference>
<dbReference type="PANTHER" id="PTHR45688:SF13">
    <property type="entry name" value="ALANINE--GLYOXYLATE AMINOTRANSFERASE 2-LIKE"/>
    <property type="match status" value="1"/>
</dbReference>
<dbReference type="AlphaFoldDB" id="A0A2N9VYH3"/>
<keyword evidence="5" id="KW-0808">Transferase</keyword>
<keyword evidence="3 4" id="KW-0663">Pyridoxal phosphate</keyword>
<dbReference type="InterPro" id="IPR015422">
    <property type="entry name" value="PyrdxlP-dep_Trfase_small"/>
</dbReference>
<evidence type="ECO:0000256" key="4">
    <source>
        <dbReference type="RuleBase" id="RU003560"/>
    </source>
</evidence>
<reference evidence="6" key="1">
    <citation type="journal article" date="2017" name="Int J Environ Stud">
        <title>Does the Miocene-Pliocene relict legume Oxytropis triphylla form nitrogen-fixing nodules with a combination of bacterial strains?</title>
        <authorList>
            <person name="Safronova V."/>
            <person name="Belimov A."/>
            <person name="Sazanova A."/>
            <person name="Kuznetsova I."/>
            <person name="Popova J."/>
            <person name="Andronov E."/>
            <person name="Verkhozina A."/>
            <person name="Tikhonovich I."/>
        </authorList>
    </citation>
    <scope>NUCLEOTIDE SEQUENCE [LARGE SCALE GENOMIC DNA]</scope>
    <source>
        <strain evidence="6">Tri-38</strain>
    </source>
</reference>
<dbReference type="PIRSF" id="PIRSF000521">
    <property type="entry name" value="Transaminase_4ab_Lys_Orn"/>
    <property type="match status" value="1"/>
</dbReference>
<dbReference type="GO" id="GO:0008483">
    <property type="term" value="F:transaminase activity"/>
    <property type="evidence" value="ECO:0007669"/>
    <property type="project" value="UniProtKB-KW"/>
</dbReference>
<keyword evidence="5" id="KW-0032">Aminotransferase</keyword>
<dbReference type="PROSITE" id="PS00600">
    <property type="entry name" value="AA_TRANSFER_CLASS_3"/>
    <property type="match status" value="1"/>
</dbReference>
<evidence type="ECO:0000256" key="3">
    <source>
        <dbReference type="ARBA" id="ARBA00022898"/>
    </source>
</evidence>
<evidence type="ECO:0000313" key="5">
    <source>
        <dbReference type="EMBL" id="PIO44541.1"/>
    </source>
</evidence>
<proteinExistence type="inferred from homology"/>
<dbReference type="KEGG" id="pht:BLM14_25590"/>
<dbReference type="GO" id="GO:0030170">
    <property type="term" value="F:pyridoxal phosphate binding"/>
    <property type="evidence" value="ECO:0007669"/>
    <property type="project" value="InterPro"/>
</dbReference>
<dbReference type="OrthoDB" id="9801834at2"/>
<protein>
    <submittedName>
        <fullName evidence="5">Aspartate aminotransferase family protein</fullName>
    </submittedName>
</protein>
<keyword evidence="6" id="KW-1185">Reference proteome</keyword>
<comment type="caution">
    <text evidence="5">The sequence shown here is derived from an EMBL/GenBank/DDBJ whole genome shotgun (WGS) entry which is preliminary data.</text>
</comment>
<organism evidence="5 6">
    <name type="scientific">Phyllobacterium zundukense</name>
    <dbReference type="NCBI Taxonomy" id="1867719"/>
    <lineage>
        <taxon>Bacteria</taxon>
        <taxon>Pseudomonadati</taxon>
        <taxon>Pseudomonadota</taxon>
        <taxon>Alphaproteobacteria</taxon>
        <taxon>Hyphomicrobiales</taxon>
        <taxon>Phyllobacteriaceae</taxon>
        <taxon>Phyllobacterium</taxon>
    </lineage>
</organism>
<dbReference type="SUPFAM" id="SSF53383">
    <property type="entry name" value="PLP-dependent transferases"/>
    <property type="match status" value="1"/>
</dbReference>
<dbReference type="Gene3D" id="3.90.1150.10">
    <property type="entry name" value="Aspartate Aminotransferase, domain 1"/>
    <property type="match status" value="1"/>
</dbReference>
<sequence>MLQSSGLLERRHRVLGTRSPIFYDEPLQLVRGSGVWVEDSSGRRFLDAYNNVPHVGHCHPHVLEALCRQAGLININTRYLHENVVEYAERLTATFHPELSAAMLTCTGTEANELALRMARFLTGGEGIIVSAFSYHGNSRSLAEATTGLPAPEALASHVRAVDIPDLSGYDGDPEILAKDYAERVKAAVESLLEAGYKPAALLFDTLFSTEGLPSVPPGYLEQAVAHVRAAGGMFIADEVQPGLGRVGDHMWGYQAYDVVPDFVTMGKSLGNGHPLAGLVTKRDYLEAFTAKALYFNTFAGNPVSAAVGTAVLEVIEEEGLRDNARKVGEHLQRGLEHLRAKHSLIANVRGKGLFFGIDLVEEDGRPAASKTRRLIHAMRDRGILISRIGPRDNVLKMRPPLPFFVDHADLLISTLDDAITCL</sequence>
<dbReference type="EMBL" id="MZMT01000028">
    <property type="protein sequence ID" value="PIO44541.1"/>
    <property type="molecule type" value="Genomic_DNA"/>
</dbReference>
<dbReference type="PANTHER" id="PTHR45688">
    <property type="match status" value="1"/>
</dbReference>
<name>A0A2N9VYH3_9HYPH</name>
<dbReference type="InterPro" id="IPR049704">
    <property type="entry name" value="Aminotrans_3_PPA_site"/>
</dbReference>
<dbReference type="InterPro" id="IPR015424">
    <property type="entry name" value="PyrdxlP-dep_Trfase"/>
</dbReference>
<dbReference type="InterPro" id="IPR015421">
    <property type="entry name" value="PyrdxlP-dep_Trfase_major"/>
</dbReference>
<evidence type="ECO:0000313" key="6">
    <source>
        <dbReference type="Proteomes" id="UP000232163"/>
    </source>
</evidence>
<dbReference type="RefSeq" id="WP_100003007.1">
    <property type="nucleotide sequence ID" value="NZ_CP017943.1"/>
</dbReference>
<accession>A0A2N9VYH3</accession>
<dbReference type="InterPro" id="IPR005814">
    <property type="entry name" value="Aminotrans_3"/>
</dbReference>
<evidence type="ECO:0000256" key="1">
    <source>
        <dbReference type="ARBA" id="ARBA00001933"/>
    </source>
</evidence>